<accession>A0A383URF2</accession>
<organism evidence="2 3">
    <name type="scientific">Blumeria hordei</name>
    <name type="common">Barley powdery mildew</name>
    <name type="synonym">Blumeria graminis f. sp. hordei</name>
    <dbReference type="NCBI Taxonomy" id="2867405"/>
    <lineage>
        <taxon>Eukaryota</taxon>
        <taxon>Fungi</taxon>
        <taxon>Dikarya</taxon>
        <taxon>Ascomycota</taxon>
        <taxon>Pezizomycotina</taxon>
        <taxon>Leotiomycetes</taxon>
        <taxon>Erysiphales</taxon>
        <taxon>Erysiphaceae</taxon>
        <taxon>Blumeria</taxon>
    </lineage>
</organism>
<evidence type="ECO:0000256" key="1">
    <source>
        <dbReference type="SAM" id="Phobius"/>
    </source>
</evidence>
<dbReference type="EMBL" id="UNSH01000041">
    <property type="protein sequence ID" value="SZF02155.1"/>
    <property type="molecule type" value="Genomic_DNA"/>
</dbReference>
<keyword evidence="1" id="KW-0472">Membrane</keyword>
<evidence type="ECO:0000313" key="3">
    <source>
        <dbReference type="Proteomes" id="UP000275772"/>
    </source>
</evidence>
<name>A0A383URF2_BLUHO</name>
<dbReference type="Pfam" id="PF10173">
    <property type="entry name" value="Mit_KHE1"/>
    <property type="match status" value="1"/>
</dbReference>
<dbReference type="AlphaFoldDB" id="A0A383URF2"/>
<dbReference type="GO" id="GO:1902600">
    <property type="term" value="P:proton transmembrane transport"/>
    <property type="evidence" value="ECO:0007669"/>
    <property type="project" value="TreeGrafter"/>
</dbReference>
<protein>
    <submittedName>
        <fullName evidence="2">Uncharacterized protein</fullName>
    </submittedName>
</protein>
<feature type="transmembrane region" description="Helical" evidence="1">
    <location>
        <begin position="124"/>
        <end position="143"/>
    </location>
</feature>
<dbReference type="PANTHER" id="PTHR28062:SF1">
    <property type="entry name" value="TRANSMEMBRANE PROTEIN"/>
    <property type="match status" value="1"/>
</dbReference>
<gene>
    <name evidence="2" type="ORF">BLGHR1_12932</name>
</gene>
<dbReference type="InterPro" id="IPR018786">
    <property type="entry name" value="Mit_KHE1"/>
</dbReference>
<dbReference type="Proteomes" id="UP000275772">
    <property type="component" value="Unassembled WGS sequence"/>
</dbReference>
<dbReference type="VEuPathDB" id="FungiDB:BLGHR1_12932"/>
<keyword evidence="1" id="KW-0812">Transmembrane</keyword>
<reference evidence="2 3" key="1">
    <citation type="submission" date="2017-11" db="EMBL/GenBank/DDBJ databases">
        <authorList>
            <person name="Kracher B."/>
        </authorList>
    </citation>
    <scope>NUCLEOTIDE SEQUENCE [LARGE SCALE GENOMIC DNA]</scope>
    <source>
        <strain evidence="2 3">RACE1</strain>
    </source>
</reference>
<evidence type="ECO:0000313" key="2">
    <source>
        <dbReference type="EMBL" id="SZF02155.1"/>
    </source>
</evidence>
<dbReference type="GO" id="GO:0005743">
    <property type="term" value="C:mitochondrial inner membrane"/>
    <property type="evidence" value="ECO:0007669"/>
    <property type="project" value="TreeGrafter"/>
</dbReference>
<proteinExistence type="predicted"/>
<dbReference type="PANTHER" id="PTHR28062">
    <property type="entry name" value="K+-H+ EXCHANGE-LIKE PROTEIN"/>
    <property type="match status" value="1"/>
</dbReference>
<sequence length="260" mass="29610">MRLFLIPISTSRTLIYCQRLNLKSAVKETWSDKGILRAAKLWTDWKDGTSWQKKVVKYGNQLLRKIPFEEWALKSIPPLSGRAEGVRSDKVEVIFPDSVISREDLPEILHKLSSERQRLHRTKMIYSIIGMPISAPVMLIPVIPNIPFFYLVFRAWSHWRALAGCKHIQFLLNKGLVTPLPLSILNELYAVGKSPMSGNSPYALKQKSVTPNWNEVILCRGPNVKQVATALNLPELESELSRAVEQVEQSLQSQKTPEKI</sequence>
<keyword evidence="1" id="KW-1133">Transmembrane helix</keyword>
<dbReference type="GO" id="GO:0006813">
    <property type="term" value="P:potassium ion transport"/>
    <property type="evidence" value="ECO:0007669"/>
    <property type="project" value="TreeGrafter"/>
</dbReference>